<dbReference type="Gene3D" id="3.90.850.10">
    <property type="entry name" value="Fumarylacetoacetase-like, C-terminal domain"/>
    <property type="match status" value="1"/>
</dbReference>
<evidence type="ECO:0000259" key="3">
    <source>
        <dbReference type="Pfam" id="PF01557"/>
    </source>
</evidence>
<feature type="domain" description="Fumarylacetoacetase-like C-terminal" evidence="3">
    <location>
        <begin position="75"/>
        <end position="281"/>
    </location>
</feature>
<name>A0A4R3JAE8_9RHOB</name>
<gene>
    <name evidence="4" type="ORF">EDD52_108113</name>
</gene>
<proteinExistence type="inferred from homology"/>
<evidence type="ECO:0000256" key="2">
    <source>
        <dbReference type="ARBA" id="ARBA00022723"/>
    </source>
</evidence>
<dbReference type="AlphaFoldDB" id="A0A4R3JAE8"/>
<dbReference type="GO" id="GO:0046872">
    <property type="term" value="F:metal ion binding"/>
    <property type="evidence" value="ECO:0007669"/>
    <property type="project" value="UniProtKB-KW"/>
</dbReference>
<dbReference type="InterPro" id="IPR051121">
    <property type="entry name" value="FAH"/>
</dbReference>
<dbReference type="EMBL" id="SLZU01000008">
    <property type="protein sequence ID" value="TCS62818.1"/>
    <property type="molecule type" value="Genomic_DNA"/>
</dbReference>
<dbReference type="SUPFAM" id="SSF56529">
    <property type="entry name" value="FAH"/>
    <property type="match status" value="1"/>
</dbReference>
<sequence length="293" mass="31097">MRLLVGTLAGAQSVFAVQGDMAVNLTDAVPDIGTDLAALTAAPDLMARAEEAAAGEKMVNVADITPALPVTAPPTIICLGLNYTDHIKEGGYEIPDYPALFMRGRQSIMAAGQPMVRPTCSERLDYEAELMVIIGKGGRHISEADALDHVFGYTVFNDGSVRDYQRKTHQWTPGKNFDQTGAIGPYVVTPNEVPEGASGLKIESRVGSEILQSSNTGNMIWSAASAISIISEYSTLQPGDHIALGTPPGVGHAKKPNPRWLRPGEVVEVEIEGIGICASPIVDEAETMQKAAM</sequence>
<evidence type="ECO:0000313" key="5">
    <source>
        <dbReference type="Proteomes" id="UP000295696"/>
    </source>
</evidence>
<keyword evidence="2" id="KW-0479">Metal-binding</keyword>
<organism evidence="4 5">
    <name type="scientific">Primorskyibacter sedentarius</name>
    <dbReference type="NCBI Taxonomy" id="745311"/>
    <lineage>
        <taxon>Bacteria</taxon>
        <taxon>Pseudomonadati</taxon>
        <taxon>Pseudomonadota</taxon>
        <taxon>Alphaproteobacteria</taxon>
        <taxon>Rhodobacterales</taxon>
        <taxon>Roseobacteraceae</taxon>
        <taxon>Primorskyibacter</taxon>
    </lineage>
</organism>
<dbReference type="InterPro" id="IPR036663">
    <property type="entry name" value="Fumarylacetoacetase_C_sf"/>
</dbReference>
<comment type="caution">
    <text evidence="4">The sequence shown here is derived from an EMBL/GenBank/DDBJ whole genome shotgun (WGS) entry which is preliminary data.</text>
</comment>
<evidence type="ECO:0000256" key="1">
    <source>
        <dbReference type="ARBA" id="ARBA00010211"/>
    </source>
</evidence>
<dbReference type="FunFam" id="3.90.850.10:FF:000002">
    <property type="entry name" value="2-hydroxyhepta-2,4-diene-1,7-dioate isomerase"/>
    <property type="match status" value="1"/>
</dbReference>
<dbReference type="OrthoDB" id="5197601at2"/>
<dbReference type="Pfam" id="PF01557">
    <property type="entry name" value="FAA_hydrolase"/>
    <property type="match status" value="1"/>
</dbReference>
<dbReference type="GO" id="GO:0019752">
    <property type="term" value="P:carboxylic acid metabolic process"/>
    <property type="evidence" value="ECO:0007669"/>
    <property type="project" value="UniProtKB-ARBA"/>
</dbReference>
<keyword evidence="5" id="KW-1185">Reference proteome</keyword>
<dbReference type="PANTHER" id="PTHR42796:SF4">
    <property type="entry name" value="FUMARYLACETOACETATE HYDROLASE DOMAIN-CONTAINING PROTEIN 2A"/>
    <property type="match status" value="1"/>
</dbReference>
<dbReference type="GO" id="GO:0016853">
    <property type="term" value="F:isomerase activity"/>
    <property type="evidence" value="ECO:0007669"/>
    <property type="project" value="UniProtKB-ARBA"/>
</dbReference>
<dbReference type="RefSeq" id="WP_132245453.1">
    <property type="nucleotide sequence ID" value="NZ_SLZU01000008.1"/>
</dbReference>
<dbReference type="InterPro" id="IPR011234">
    <property type="entry name" value="Fumarylacetoacetase-like_C"/>
</dbReference>
<protein>
    <submittedName>
        <fullName evidence="4">2-keto-4-pentenoate hydratase/2-oxohepta-3-ene-1,7-dioic acid hydratase in catechol pathway</fullName>
    </submittedName>
</protein>
<dbReference type="Proteomes" id="UP000295696">
    <property type="component" value="Unassembled WGS sequence"/>
</dbReference>
<dbReference type="PANTHER" id="PTHR42796">
    <property type="entry name" value="FUMARYLACETOACETATE HYDROLASE DOMAIN-CONTAINING PROTEIN 2A-RELATED"/>
    <property type="match status" value="1"/>
</dbReference>
<accession>A0A4R3JAE8</accession>
<reference evidence="4 5" key="1">
    <citation type="submission" date="2019-03" db="EMBL/GenBank/DDBJ databases">
        <title>Genomic Encyclopedia of Type Strains, Phase IV (KMG-IV): sequencing the most valuable type-strain genomes for metagenomic binning, comparative biology and taxonomic classification.</title>
        <authorList>
            <person name="Goeker M."/>
        </authorList>
    </citation>
    <scope>NUCLEOTIDE SEQUENCE [LARGE SCALE GENOMIC DNA]</scope>
    <source>
        <strain evidence="4 5">DSM 104836</strain>
    </source>
</reference>
<evidence type="ECO:0000313" key="4">
    <source>
        <dbReference type="EMBL" id="TCS62818.1"/>
    </source>
</evidence>
<comment type="similarity">
    <text evidence="1">Belongs to the FAH family.</text>
</comment>